<keyword evidence="4" id="KW-1185">Reference proteome</keyword>
<reference evidence="3" key="2">
    <citation type="submission" date="2020-09" db="EMBL/GenBank/DDBJ databases">
        <authorList>
            <person name="Sun Q."/>
            <person name="Zhou Y."/>
        </authorList>
    </citation>
    <scope>NUCLEOTIDE SEQUENCE</scope>
    <source>
        <strain evidence="3">CGMCC 1.16067</strain>
    </source>
</reference>
<feature type="domain" description="Mce/MlaD" evidence="2">
    <location>
        <begin position="38"/>
        <end position="114"/>
    </location>
</feature>
<dbReference type="PANTHER" id="PTHR33371:SF16">
    <property type="entry name" value="MCE-FAMILY PROTEIN MCE3F"/>
    <property type="match status" value="1"/>
</dbReference>
<dbReference type="GO" id="GO:0005576">
    <property type="term" value="C:extracellular region"/>
    <property type="evidence" value="ECO:0007669"/>
    <property type="project" value="TreeGrafter"/>
</dbReference>
<dbReference type="AlphaFoldDB" id="A0A917BCY0"/>
<dbReference type="InterPro" id="IPR003399">
    <property type="entry name" value="Mce/MlaD"/>
</dbReference>
<evidence type="ECO:0000259" key="2">
    <source>
        <dbReference type="Pfam" id="PF02470"/>
    </source>
</evidence>
<comment type="caution">
    <text evidence="3">The sequence shown here is derived from an EMBL/GenBank/DDBJ whole genome shotgun (WGS) entry which is preliminary data.</text>
</comment>
<dbReference type="Pfam" id="PF02470">
    <property type="entry name" value="MlaD"/>
    <property type="match status" value="1"/>
</dbReference>
<organism evidence="3 4">
    <name type="scientific">Marmoricola endophyticus</name>
    <dbReference type="NCBI Taxonomy" id="2040280"/>
    <lineage>
        <taxon>Bacteria</taxon>
        <taxon>Bacillati</taxon>
        <taxon>Actinomycetota</taxon>
        <taxon>Actinomycetes</taxon>
        <taxon>Propionibacteriales</taxon>
        <taxon>Nocardioidaceae</taxon>
        <taxon>Marmoricola</taxon>
    </lineage>
</organism>
<name>A0A917BCY0_9ACTN</name>
<gene>
    <name evidence="3" type="ORF">GCM10011519_08780</name>
</gene>
<feature type="region of interest" description="Disordered" evidence="1">
    <location>
        <begin position="344"/>
        <end position="392"/>
    </location>
</feature>
<evidence type="ECO:0000313" key="3">
    <source>
        <dbReference type="EMBL" id="GGF37472.1"/>
    </source>
</evidence>
<accession>A0A917BCY0</accession>
<dbReference type="NCBIfam" id="TIGR00996">
    <property type="entry name" value="Mtu_fam_mce"/>
    <property type="match status" value="1"/>
</dbReference>
<dbReference type="RefSeq" id="WP_188778570.1">
    <property type="nucleotide sequence ID" value="NZ_BMKQ01000001.1"/>
</dbReference>
<proteinExistence type="predicted"/>
<dbReference type="PANTHER" id="PTHR33371">
    <property type="entry name" value="INTERMEMBRANE PHOSPHOLIPID TRANSPORT SYSTEM BINDING PROTEIN MLAD-RELATED"/>
    <property type="match status" value="1"/>
</dbReference>
<evidence type="ECO:0000256" key="1">
    <source>
        <dbReference type="SAM" id="MobiDB-lite"/>
    </source>
</evidence>
<feature type="compositionally biased region" description="Polar residues" evidence="1">
    <location>
        <begin position="344"/>
        <end position="357"/>
    </location>
</feature>
<sequence length="392" mass="41190">MITRRIRVQVVAFVVVALLGIAYLGAKYVGIGDWFGDDGYTVSAELPSTGGIFDHGEVTYRGVPVGRIGELSLRGDGVAAELKIDSDAPRIPKDVTVAVADRSAIGEQYVDLRPKSDKGPYLEAGDTVKGSEATMPPDIAELLKDSTDFAGSVPLDDLRTLVDESYVAFQGSAPNLRRLLSTSQEFLSTADRNYLVTQGLIENSDTVLATQEESAGSIRDFSRSLRQFSGALKDSDGDLRRLISTAPPAAREVDALFRELGTPLGVLLSNLITPAQVFGNNAKGVGDLFSGVPKAVSVGYATTNSRGIDLGAVTTFFNPVPCVQGYAGTDLRQGLQTGKGRAFNTQAGCTADPSSGTDVRGPRAAPGSRITTQPGAKVTVPDSLQGLMGGTE</sequence>
<evidence type="ECO:0000313" key="4">
    <source>
        <dbReference type="Proteomes" id="UP000649179"/>
    </source>
</evidence>
<dbReference type="InterPro" id="IPR005693">
    <property type="entry name" value="Mce"/>
</dbReference>
<protein>
    <recommendedName>
        <fullName evidence="2">Mce/MlaD domain-containing protein</fullName>
    </recommendedName>
</protein>
<dbReference type="EMBL" id="BMKQ01000001">
    <property type="protein sequence ID" value="GGF37472.1"/>
    <property type="molecule type" value="Genomic_DNA"/>
</dbReference>
<dbReference type="InterPro" id="IPR052336">
    <property type="entry name" value="MlaD_Phospholipid_Transporter"/>
</dbReference>
<dbReference type="Proteomes" id="UP000649179">
    <property type="component" value="Unassembled WGS sequence"/>
</dbReference>
<reference evidence="3" key="1">
    <citation type="journal article" date="2014" name="Int. J. Syst. Evol. Microbiol.">
        <title>Complete genome sequence of Corynebacterium casei LMG S-19264T (=DSM 44701T), isolated from a smear-ripened cheese.</title>
        <authorList>
            <consortium name="US DOE Joint Genome Institute (JGI-PGF)"/>
            <person name="Walter F."/>
            <person name="Albersmeier A."/>
            <person name="Kalinowski J."/>
            <person name="Ruckert C."/>
        </authorList>
    </citation>
    <scope>NUCLEOTIDE SEQUENCE</scope>
    <source>
        <strain evidence="3">CGMCC 1.16067</strain>
    </source>
</reference>